<protein>
    <submittedName>
        <fullName evidence="1">Uncharacterized protein</fullName>
    </submittedName>
</protein>
<evidence type="ECO:0000313" key="1">
    <source>
        <dbReference type="EMBL" id="KKS57085.1"/>
    </source>
</evidence>
<dbReference type="EMBL" id="LCDO01000003">
    <property type="protein sequence ID" value="KKS57085.1"/>
    <property type="molecule type" value="Genomic_DNA"/>
</dbReference>
<accession>A0A0G1A7S7</accession>
<proteinExistence type="predicted"/>
<sequence length="61" mass="6714">MSAKKNEKGQVVELYKEHKEDEKLGRAQGEMNNASVEAWGIKGARAVAQTNPANQPKGHRP</sequence>
<dbReference type="AlphaFoldDB" id="A0A0G1A7S7"/>
<name>A0A0G1A7S7_9BACT</name>
<evidence type="ECO:0000313" key="2">
    <source>
        <dbReference type="Proteomes" id="UP000034837"/>
    </source>
</evidence>
<reference evidence="1 2" key="1">
    <citation type="journal article" date="2015" name="Nature">
        <title>rRNA introns, odd ribosomes, and small enigmatic genomes across a large radiation of phyla.</title>
        <authorList>
            <person name="Brown C.T."/>
            <person name="Hug L.A."/>
            <person name="Thomas B.C."/>
            <person name="Sharon I."/>
            <person name="Castelle C.J."/>
            <person name="Singh A."/>
            <person name="Wilkins M.J."/>
            <person name="Williams K.H."/>
            <person name="Banfield J.F."/>
        </authorList>
    </citation>
    <scope>NUCLEOTIDE SEQUENCE [LARGE SCALE GENOMIC DNA]</scope>
</reference>
<dbReference type="Proteomes" id="UP000034837">
    <property type="component" value="Unassembled WGS sequence"/>
</dbReference>
<gene>
    <name evidence="1" type="ORF">UV20_C0003G0025</name>
</gene>
<organism evidence="1 2">
    <name type="scientific">Candidatus Magasanikbacteria bacterium GW2011_GWA2_42_32</name>
    <dbReference type="NCBI Taxonomy" id="1619039"/>
    <lineage>
        <taxon>Bacteria</taxon>
        <taxon>Candidatus Magasanikiibacteriota</taxon>
    </lineage>
</organism>
<comment type="caution">
    <text evidence="1">The sequence shown here is derived from an EMBL/GenBank/DDBJ whole genome shotgun (WGS) entry which is preliminary data.</text>
</comment>